<reference evidence="3 4" key="1">
    <citation type="submission" date="2019-03" db="EMBL/GenBank/DDBJ databases">
        <title>Porphyromonas levii Isolated from the Uterus of Dairy Cows.</title>
        <authorList>
            <person name="Francis A.M."/>
        </authorList>
    </citation>
    <scope>NUCLEOTIDE SEQUENCE [LARGE SCALE GENOMIC DNA]</scope>
    <source>
        <strain evidence="3 4">AF5678</strain>
    </source>
</reference>
<dbReference type="RefSeq" id="WP_018357554.1">
    <property type="nucleotide sequence ID" value="NZ_CP197400.1"/>
</dbReference>
<feature type="chain" id="PRO_5043870705" evidence="2">
    <location>
        <begin position="26"/>
        <end position="294"/>
    </location>
</feature>
<dbReference type="Proteomes" id="UP000297225">
    <property type="component" value="Unassembled WGS sequence"/>
</dbReference>
<organism evidence="3 4">
    <name type="scientific">Porphyromonas levii</name>
    <dbReference type="NCBI Taxonomy" id="28114"/>
    <lineage>
        <taxon>Bacteria</taxon>
        <taxon>Pseudomonadati</taxon>
        <taxon>Bacteroidota</taxon>
        <taxon>Bacteroidia</taxon>
        <taxon>Bacteroidales</taxon>
        <taxon>Porphyromonadaceae</taxon>
        <taxon>Porphyromonas</taxon>
    </lineage>
</organism>
<protein>
    <submittedName>
        <fullName evidence="3">Uncharacterized protein</fullName>
    </submittedName>
</protein>
<dbReference type="PROSITE" id="PS51257">
    <property type="entry name" value="PROKAR_LIPOPROTEIN"/>
    <property type="match status" value="1"/>
</dbReference>
<evidence type="ECO:0000313" key="3">
    <source>
        <dbReference type="EMBL" id="TFH93997.1"/>
    </source>
</evidence>
<dbReference type="EMBL" id="SPNC01000224">
    <property type="protein sequence ID" value="TFH93997.1"/>
    <property type="molecule type" value="Genomic_DNA"/>
</dbReference>
<feature type="region of interest" description="Disordered" evidence="1">
    <location>
        <begin position="23"/>
        <end position="50"/>
    </location>
</feature>
<name>A0A4Y8WNQ7_9PORP</name>
<feature type="signal peptide" evidence="2">
    <location>
        <begin position="1"/>
        <end position="25"/>
    </location>
</feature>
<comment type="caution">
    <text evidence="3">The sequence shown here is derived from an EMBL/GenBank/DDBJ whole genome shotgun (WGS) entry which is preliminary data.</text>
</comment>
<accession>A0A4Y8WNQ7</accession>
<proteinExistence type="predicted"/>
<feature type="compositionally biased region" description="Basic and acidic residues" evidence="1">
    <location>
        <begin position="25"/>
        <end position="35"/>
    </location>
</feature>
<evidence type="ECO:0000256" key="1">
    <source>
        <dbReference type="SAM" id="MobiDB-lite"/>
    </source>
</evidence>
<sequence length="294" mass="33472">MKNIKFVITIVFAISLLGCSTPNHEQPKRKDKTETMEGTPIIPQDPSTPNYQKTMSNLPDNLYACGSRTVFPYLILDSKKLSEGSFANAPGKMFDNHTYIFNFSTVPFIVSGENAPGLTTYIKATKKALASAEHAKSKGLIHECYSYGFQDSTSKITLHLPIALDPLKERQLSEKWKNVFYAEYYFINFSVEAKVKTYTSFSDRVYVSDIYWGSYARIVVATNYKREKVFEAFNERLSNSRSKKWDEILQDQNYELYISLSHVPDSGKPVDSSQFFSVVVGDKPEPKPIFFTVK</sequence>
<keyword evidence="4" id="KW-1185">Reference proteome</keyword>
<evidence type="ECO:0000313" key="4">
    <source>
        <dbReference type="Proteomes" id="UP000297225"/>
    </source>
</evidence>
<dbReference type="AlphaFoldDB" id="A0A4Y8WNQ7"/>
<gene>
    <name evidence="3" type="ORF">E4P47_09390</name>
</gene>
<keyword evidence="2" id="KW-0732">Signal</keyword>
<evidence type="ECO:0000256" key="2">
    <source>
        <dbReference type="SAM" id="SignalP"/>
    </source>
</evidence>